<dbReference type="NCBIfam" id="TIGR01352">
    <property type="entry name" value="tonB_Cterm"/>
    <property type="match status" value="1"/>
</dbReference>
<dbReference type="SUPFAM" id="SSF74653">
    <property type="entry name" value="TolA/TonB C-terminal domain"/>
    <property type="match status" value="1"/>
</dbReference>
<evidence type="ECO:0000256" key="6">
    <source>
        <dbReference type="ARBA" id="ARBA00022692"/>
    </source>
</evidence>
<evidence type="ECO:0000256" key="8">
    <source>
        <dbReference type="ARBA" id="ARBA00022989"/>
    </source>
</evidence>
<dbReference type="Proteomes" id="UP001205861">
    <property type="component" value="Unassembled WGS sequence"/>
</dbReference>
<evidence type="ECO:0000256" key="10">
    <source>
        <dbReference type="SAM" id="MobiDB-lite"/>
    </source>
</evidence>
<evidence type="ECO:0000313" key="13">
    <source>
        <dbReference type="Proteomes" id="UP001205861"/>
    </source>
</evidence>
<dbReference type="PANTHER" id="PTHR33446:SF2">
    <property type="entry name" value="PROTEIN TONB"/>
    <property type="match status" value="1"/>
</dbReference>
<feature type="domain" description="TonB C-terminal" evidence="11">
    <location>
        <begin position="128"/>
        <end position="218"/>
    </location>
</feature>
<evidence type="ECO:0000256" key="2">
    <source>
        <dbReference type="ARBA" id="ARBA00006555"/>
    </source>
</evidence>
<keyword evidence="3" id="KW-0813">Transport</keyword>
<comment type="subcellular location">
    <subcellularLocation>
        <location evidence="1">Cell inner membrane</location>
        <topology evidence="1">Single-pass membrane protein</topology>
        <orientation evidence="1">Periplasmic side</orientation>
    </subcellularLocation>
</comment>
<evidence type="ECO:0000259" key="11">
    <source>
        <dbReference type="PROSITE" id="PS52015"/>
    </source>
</evidence>
<comment type="similarity">
    <text evidence="2">Belongs to the TonB family.</text>
</comment>
<evidence type="ECO:0000256" key="5">
    <source>
        <dbReference type="ARBA" id="ARBA00022519"/>
    </source>
</evidence>
<evidence type="ECO:0000256" key="9">
    <source>
        <dbReference type="ARBA" id="ARBA00023136"/>
    </source>
</evidence>
<evidence type="ECO:0000313" key="12">
    <source>
        <dbReference type="EMBL" id="MCS0610844.1"/>
    </source>
</evidence>
<dbReference type="EMBL" id="JANUGV010000009">
    <property type="protein sequence ID" value="MCS0610844.1"/>
    <property type="molecule type" value="Genomic_DNA"/>
</dbReference>
<keyword evidence="5" id="KW-0997">Cell inner membrane</keyword>
<dbReference type="PANTHER" id="PTHR33446">
    <property type="entry name" value="PROTEIN TONB-RELATED"/>
    <property type="match status" value="1"/>
</dbReference>
<dbReference type="InterPro" id="IPR006260">
    <property type="entry name" value="TonB/TolA_C"/>
</dbReference>
<dbReference type="PROSITE" id="PS52015">
    <property type="entry name" value="TONB_CTD"/>
    <property type="match status" value="1"/>
</dbReference>
<dbReference type="RefSeq" id="WP_258858380.1">
    <property type="nucleotide sequence ID" value="NZ_JANUGV010000009.1"/>
</dbReference>
<reference evidence="12 13" key="1">
    <citation type="submission" date="2022-08" db="EMBL/GenBank/DDBJ databases">
        <title>Reclassification of Massilia species as members of the genera Telluria, Duganella, Pseudoduganella, Mokoshia gen. nov. and Zemynaea gen. nov. using orthogonal and non-orthogonal genome-based approaches.</title>
        <authorList>
            <person name="Bowman J.P."/>
        </authorList>
    </citation>
    <scope>NUCLEOTIDE SEQUENCE [LARGE SCALE GENOMIC DNA]</scope>
    <source>
        <strain evidence="12 13">JCM 31607</strain>
    </source>
</reference>
<keyword evidence="9" id="KW-0472">Membrane</keyword>
<keyword evidence="7" id="KW-0653">Protein transport</keyword>
<dbReference type="InterPro" id="IPR051045">
    <property type="entry name" value="TonB-dependent_transducer"/>
</dbReference>
<comment type="caution">
    <text evidence="12">The sequence shown here is derived from an EMBL/GenBank/DDBJ whole genome shotgun (WGS) entry which is preliminary data.</text>
</comment>
<evidence type="ECO:0000256" key="1">
    <source>
        <dbReference type="ARBA" id="ARBA00004383"/>
    </source>
</evidence>
<proteinExistence type="inferred from homology"/>
<keyword evidence="13" id="KW-1185">Reference proteome</keyword>
<evidence type="ECO:0000256" key="4">
    <source>
        <dbReference type="ARBA" id="ARBA00022475"/>
    </source>
</evidence>
<sequence length="218" mass="23207">MHFSHLNNGTGSKATKMAVVAGLHVLVATVFIHSINTRHIKMPTVPEDIMVMLQPEVPAPPPPPEPPRPMPRVAPPELVVPRVEVETPPPQDPPPMQATTQADPAPAEPAPAQQAEAPPAQPSQNTGAMRTAVMAEGCATPQYPVTSLRNGDTGTTTLALLIGADGRVQQSRIEHSSGHRELDRAAVNALSLCKFKPAMNSGQAEAGWAQIAYDWKLE</sequence>
<feature type="compositionally biased region" description="Pro residues" evidence="10">
    <location>
        <begin position="57"/>
        <end position="74"/>
    </location>
</feature>
<feature type="compositionally biased region" description="Pro residues" evidence="10">
    <location>
        <begin position="87"/>
        <end position="96"/>
    </location>
</feature>
<protein>
    <submittedName>
        <fullName evidence="12">Energy transducer TonB</fullName>
    </submittedName>
</protein>
<gene>
    <name evidence="12" type="ORF">NX773_21980</name>
</gene>
<accession>A0ABT2BQQ7</accession>
<evidence type="ECO:0000256" key="7">
    <source>
        <dbReference type="ARBA" id="ARBA00022927"/>
    </source>
</evidence>
<feature type="compositionally biased region" description="Low complexity" evidence="10">
    <location>
        <begin position="97"/>
        <end position="118"/>
    </location>
</feature>
<name>A0ABT2BQQ7_9BURK</name>
<dbReference type="Gene3D" id="3.30.1150.10">
    <property type="match status" value="1"/>
</dbReference>
<keyword evidence="8" id="KW-1133">Transmembrane helix</keyword>
<dbReference type="Pfam" id="PF03544">
    <property type="entry name" value="TonB_C"/>
    <property type="match status" value="1"/>
</dbReference>
<keyword evidence="4" id="KW-1003">Cell membrane</keyword>
<organism evidence="12 13">
    <name type="scientific">Massilia solisilvae</name>
    <dbReference type="NCBI Taxonomy" id="1811225"/>
    <lineage>
        <taxon>Bacteria</taxon>
        <taxon>Pseudomonadati</taxon>
        <taxon>Pseudomonadota</taxon>
        <taxon>Betaproteobacteria</taxon>
        <taxon>Burkholderiales</taxon>
        <taxon>Oxalobacteraceae</taxon>
        <taxon>Telluria group</taxon>
        <taxon>Massilia</taxon>
    </lineage>
</organism>
<dbReference type="InterPro" id="IPR037682">
    <property type="entry name" value="TonB_C"/>
</dbReference>
<feature type="region of interest" description="Disordered" evidence="10">
    <location>
        <begin position="56"/>
        <end position="128"/>
    </location>
</feature>
<evidence type="ECO:0000256" key="3">
    <source>
        <dbReference type="ARBA" id="ARBA00022448"/>
    </source>
</evidence>
<keyword evidence="6" id="KW-0812">Transmembrane</keyword>